<protein>
    <submittedName>
        <fullName evidence="3">Uncharacterized protein</fullName>
    </submittedName>
</protein>
<dbReference type="Proteomes" id="UP000694560">
    <property type="component" value="Unplaced"/>
</dbReference>
<dbReference type="Ensembl" id="ENSMCST00000011308.1">
    <property type="protein sequence ID" value="ENSMCSP00000011020.1"/>
    <property type="gene ID" value="ENSMCSG00000007801.1"/>
</dbReference>
<reference evidence="3" key="2">
    <citation type="submission" date="2025-09" db="UniProtKB">
        <authorList>
            <consortium name="Ensembl"/>
        </authorList>
    </citation>
    <scope>IDENTIFICATION</scope>
</reference>
<name>A0A8C5TRN6_9PASS</name>
<evidence type="ECO:0000256" key="2">
    <source>
        <dbReference type="SAM" id="MobiDB-lite"/>
    </source>
</evidence>
<accession>A0A8C5TRN6</accession>
<dbReference type="OrthoDB" id="9218037at2759"/>
<keyword evidence="4" id="KW-1185">Reference proteome</keyword>
<organism evidence="3 4">
    <name type="scientific">Malurus cyaneus samueli</name>
    <dbReference type="NCBI Taxonomy" id="2593467"/>
    <lineage>
        <taxon>Eukaryota</taxon>
        <taxon>Metazoa</taxon>
        <taxon>Chordata</taxon>
        <taxon>Craniata</taxon>
        <taxon>Vertebrata</taxon>
        <taxon>Euteleostomi</taxon>
        <taxon>Archelosauria</taxon>
        <taxon>Archosauria</taxon>
        <taxon>Dinosauria</taxon>
        <taxon>Saurischia</taxon>
        <taxon>Theropoda</taxon>
        <taxon>Coelurosauria</taxon>
        <taxon>Aves</taxon>
        <taxon>Neognathae</taxon>
        <taxon>Neoaves</taxon>
        <taxon>Telluraves</taxon>
        <taxon>Australaves</taxon>
        <taxon>Passeriformes</taxon>
        <taxon>Meliphagoidea</taxon>
        <taxon>Maluridae</taxon>
        <taxon>Malurus</taxon>
    </lineage>
</organism>
<feature type="region of interest" description="Disordered" evidence="2">
    <location>
        <begin position="409"/>
        <end position="440"/>
    </location>
</feature>
<feature type="coiled-coil region" evidence="1">
    <location>
        <begin position="86"/>
        <end position="120"/>
    </location>
</feature>
<feature type="region of interest" description="Disordered" evidence="2">
    <location>
        <begin position="131"/>
        <end position="166"/>
    </location>
</feature>
<dbReference type="AlphaFoldDB" id="A0A8C5TRN6"/>
<evidence type="ECO:0000313" key="4">
    <source>
        <dbReference type="Proteomes" id="UP000694560"/>
    </source>
</evidence>
<sequence length="477" mass="52521">ELKCGASQKSFFLEAFKARPSLTGLEWAAEHWHSVQSVVDRITALRLKAKSKPREGKAVVCAVLGAALASAVRERAARTHRETAVIKTLKVQVRSLQAQVAELEGQLEKSRNQNRSLIQMLQKELVREPAMPAAAGACPDDGTAGALPPAEPRKEQTGSQTRPDGAARLCPLIKTEFLYENDQDQAPVITTKEVPFTATELAKLKKDFSRHPRESETEFVWRVSLSGGDQILLSEKEAEGYWGPGVFLTTGDHRAPWSLTQRAAFWAGSLNPLERGDPLAIECTTDEIVESVQKTACIQMMCERKLTPLQESPMMLRVDADRMTPLIRGLPDSIKPIAIQLQGKIQALAPLERMAAALDGTISSPAGDGTAQGGKVWTWGEVAQELINFGRKYGPVKLVVNKAETLEVRHARSSPRLSPKISPHSNQSEQKRPLTRQGIWSQGLQKGIPKRLMDGLSTDQLEQVTCKMKPLKSLHYI</sequence>
<evidence type="ECO:0000313" key="3">
    <source>
        <dbReference type="Ensembl" id="ENSMCSP00000011020.1"/>
    </source>
</evidence>
<proteinExistence type="predicted"/>
<evidence type="ECO:0000256" key="1">
    <source>
        <dbReference type="SAM" id="Coils"/>
    </source>
</evidence>
<reference evidence="3" key="1">
    <citation type="submission" date="2025-08" db="UniProtKB">
        <authorList>
            <consortium name="Ensembl"/>
        </authorList>
    </citation>
    <scope>IDENTIFICATION</scope>
</reference>
<keyword evidence="1" id="KW-0175">Coiled coil</keyword>